<feature type="binding site" evidence="1">
    <location>
        <position position="123"/>
    </location>
    <ligand>
        <name>Zn(2+)</name>
        <dbReference type="ChEBI" id="CHEBI:29105"/>
        <note>catalytic</note>
    </ligand>
</feature>
<dbReference type="Gene3D" id="4.10.70.10">
    <property type="entry name" value="Disintegrin domain"/>
    <property type="match status" value="1"/>
</dbReference>
<name>A0A915HV35_ROMCU</name>
<dbReference type="SUPFAM" id="SSF55486">
    <property type="entry name" value="Metalloproteases ('zincins'), catalytic domain"/>
    <property type="match status" value="1"/>
</dbReference>
<dbReference type="PANTHER" id="PTHR11905">
    <property type="entry name" value="ADAM A DISINTEGRIN AND METALLOPROTEASE DOMAIN"/>
    <property type="match status" value="1"/>
</dbReference>
<dbReference type="InterPro" id="IPR001762">
    <property type="entry name" value="Disintegrin_dom"/>
</dbReference>
<evidence type="ECO:0000259" key="2">
    <source>
        <dbReference type="PROSITE" id="PS50214"/>
    </source>
</evidence>
<dbReference type="AlphaFoldDB" id="A0A915HV35"/>
<comment type="caution">
    <text evidence="1">Lacks conserved residue(s) required for the propagation of feature annotation.</text>
</comment>
<dbReference type="InterPro" id="IPR036436">
    <property type="entry name" value="Disintegrin_dom_sf"/>
</dbReference>
<dbReference type="InterPro" id="IPR001590">
    <property type="entry name" value="Peptidase_M12B"/>
</dbReference>
<evidence type="ECO:0000313" key="4">
    <source>
        <dbReference type="Proteomes" id="UP000887565"/>
    </source>
</evidence>
<dbReference type="WBParaSite" id="nRc.2.0.1.t05759-RA">
    <property type="protein sequence ID" value="nRc.2.0.1.t05759-RA"/>
    <property type="gene ID" value="nRc.2.0.1.g05759"/>
</dbReference>
<feature type="domain" description="Peptidase M12B" evidence="3">
    <location>
        <begin position="1"/>
        <end position="198"/>
    </location>
</feature>
<dbReference type="GO" id="GO:0004222">
    <property type="term" value="F:metalloendopeptidase activity"/>
    <property type="evidence" value="ECO:0007669"/>
    <property type="project" value="InterPro"/>
</dbReference>
<reference evidence="5" key="1">
    <citation type="submission" date="2022-11" db="UniProtKB">
        <authorList>
            <consortium name="WormBaseParasite"/>
        </authorList>
    </citation>
    <scope>IDENTIFICATION</scope>
</reference>
<proteinExistence type="predicted"/>
<feature type="domain" description="Disintegrin" evidence="2">
    <location>
        <begin position="204"/>
        <end position="256"/>
    </location>
</feature>
<keyword evidence="1" id="KW-0479">Metal-binding</keyword>
<dbReference type="InterPro" id="IPR024079">
    <property type="entry name" value="MetalloPept_cat_dom_sf"/>
</dbReference>
<dbReference type="GO" id="GO:0006509">
    <property type="term" value="P:membrane protein ectodomain proteolysis"/>
    <property type="evidence" value="ECO:0007669"/>
    <property type="project" value="TreeGrafter"/>
</dbReference>
<evidence type="ECO:0000313" key="5">
    <source>
        <dbReference type="WBParaSite" id="nRc.2.0.1.t05759-RA"/>
    </source>
</evidence>
<dbReference type="PROSITE" id="PS50214">
    <property type="entry name" value="DISINTEGRIN_2"/>
    <property type="match status" value="1"/>
</dbReference>
<dbReference type="PANTHER" id="PTHR11905:SF159">
    <property type="entry name" value="ADAM METALLOPROTEASE"/>
    <property type="match status" value="1"/>
</dbReference>
<dbReference type="Proteomes" id="UP000887565">
    <property type="component" value="Unplaced"/>
</dbReference>
<evidence type="ECO:0000259" key="3">
    <source>
        <dbReference type="PROSITE" id="PS50215"/>
    </source>
</evidence>
<dbReference type="Pfam" id="PF01421">
    <property type="entry name" value="Reprolysin"/>
    <property type="match status" value="1"/>
</dbReference>
<feature type="binding site" evidence="1">
    <location>
        <position position="127"/>
    </location>
    <ligand>
        <name>Zn(2+)</name>
        <dbReference type="ChEBI" id="CHEBI:29105"/>
        <note>catalytic</note>
    </ligand>
</feature>
<organism evidence="4 5">
    <name type="scientific">Romanomermis culicivorax</name>
    <name type="common">Nematode worm</name>
    <dbReference type="NCBI Taxonomy" id="13658"/>
    <lineage>
        <taxon>Eukaryota</taxon>
        <taxon>Metazoa</taxon>
        <taxon>Ecdysozoa</taxon>
        <taxon>Nematoda</taxon>
        <taxon>Enoplea</taxon>
        <taxon>Dorylaimia</taxon>
        <taxon>Mermithida</taxon>
        <taxon>Mermithoidea</taxon>
        <taxon>Mermithidae</taxon>
        <taxon>Romanomermis</taxon>
    </lineage>
</organism>
<dbReference type="GO" id="GO:0046872">
    <property type="term" value="F:metal ion binding"/>
    <property type="evidence" value="ECO:0007669"/>
    <property type="project" value="UniProtKB-KW"/>
</dbReference>
<sequence>MENDFKRTIHFILESINGADLIFKDALKTRISLVYAEVWSFGSKSFLDINEEIMQTLFNFIDYSSKQFYTISKDASLFITSANFSRHEISMAANGNICSGKSAGVVQFLNRFESFRLSVEIVHNLAHIVGVRHDQDVKPVDLIEAAACDCPERNGCLMTSRTISGKRNKFATEFSSCSISDFTNVLKSGRANCLFNKPMQESALALCGNKEVDVGEMCDCGSADECELVDPCCDPITCTLKKGAECGAGHCCDDCK</sequence>
<dbReference type="OMA" id="QINIRIV"/>
<protein>
    <submittedName>
        <fullName evidence="5">Uncharacterized protein</fullName>
    </submittedName>
</protein>
<dbReference type="SMART" id="SM00050">
    <property type="entry name" value="DISIN"/>
    <property type="match status" value="1"/>
</dbReference>
<evidence type="ECO:0000256" key="1">
    <source>
        <dbReference type="PROSITE-ProRule" id="PRU00276"/>
    </source>
</evidence>
<keyword evidence="1" id="KW-0862">Zinc</keyword>
<dbReference type="PROSITE" id="PS50215">
    <property type="entry name" value="ADAM_MEPRO"/>
    <property type="match status" value="1"/>
</dbReference>
<dbReference type="Gene3D" id="3.40.390.10">
    <property type="entry name" value="Collagenase (Catalytic Domain)"/>
    <property type="match status" value="1"/>
</dbReference>
<accession>A0A915HV35</accession>
<keyword evidence="4" id="KW-1185">Reference proteome</keyword>
<feature type="binding site" evidence="1">
    <location>
        <position position="133"/>
    </location>
    <ligand>
        <name>Zn(2+)</name>
        <dbReference type="ChEBI" id="CHEBI:29105"/>
        <note>catalytic</note>
    </ligand>
</feature>
<dbReference type="SUPFAM" id="SSF57552">
    <property type="entry name" value="Blood coagulation inhibitor (disintegrin)"/>
    <property type="match status" value="1"/>
</dbReference>